<comment type="pathway">
    <text evidence="1">Mycotoxin biosynthesis.</text>
</comment>
<evidence type="ECO:0000313" key="4">
    <source>
        <dbReference type="EMBL" id="KAI1877326.1"/>
    </source>
</evidence>
<dbReference type="PANTHER" id="PTHR33365">
    <property type="entry name" value="YALI0B05434P"/>
    <property type="match status" value="1"/>
</dbReference>
<dbReference type="PANTHER" id="PTHR33365:SF4">
    <property type="entry name" value="CYCLOCHLOROTINE BIOSYNTHESIS PROTEIN O"/>
    <property type="match status" value="1"/>
</dbReference>
<keyword evidence="3" id="KW-0812">Transmembrane</keyword>
<comment type="caution">
    <text evidence="4">The sequence shown here is derived from an EMBL/GenBank/DDBJ whole genome shotgun (WGS) entry which is preliminary data.</text>
</comment>
<name>A0A9Q0ASX5_9PEZI</name>
<dbReference type="Proteomes" id="UP000829685">
    <property type="component" value="Unassembled WGS sequence"/>
</dbReference>
<evidence type="ECO:0000313" key="5">
    <source>
        <dbReference type="Proteomes" id="UP000829685"/>
    </source>
</evidence>
<comment type="similarity">
    <text evidence="2">Belongs to the ustYa family.</text>
</comment>
<organism evidence="4 5">
    <name type="scientific">Neoarthrinium moseri</name>
    <dbReference type="NCBI Taxonomy" id="1658444"/>
    <lineage>
        <taxon>Eukaryota</taxon>
        <taxon>Fungi</taxon>
        <taxon>Dikarya</taxon>
        <taxon>Ascomycota</taxon>
        <taxon>Pezizomycotina</taxon>
        <taxon>Sordariomycetes</taxon>
        <taxon>Xylariomycetidae</taxon>
        <taxon>Amphisphaeriales</taxon>
        <taxon>Apiosporaceae</taxon>
        <taxon>Neoarthrinium</taxon>
    </lineage>
</organism>
<dbReference type="AlphaFoldDB" id="A0A9Q0ASX5"/>
<evidence type="ECO:0000256" key="3">
    <source>
        <dbReference type="SAM" id="Phobius"/>
    </source>
</evidence>
<sequence>MKSIRTWSYKSLRQSDNGTDPTDSTHREFPILYMHMGWIMASLFAFSTAYLLFQPPAVTNYRPTTSVGSFNAGFSTEFGPVKPHIEEESTMFWGGPRWYDNGTGYHLHNPSEPIYVGTPTPEIDAAWGKLLKGRYFNITEEEAAMTFGRAHGLYNHPDGVGYLIGLDVFHTLHCVDELRKALDRDHYFNKKTKQQLMCHADLTPIPVIWKWDAVRQFISSRAT</sequence>
<protein>
    <submittedName>
        <fullName evidence="4">Uncharacterized protein</fullName>
    </submittedName>
</protein>
<evidence type="ECO:0000256" key="1">
    <source>
        <dbReference type="ARBA" id="ARBA00004685"/>
    </source>
</evidence>
<proteinExistence type="inferred from homology"/>
<dbReference type="EMBL" id="JAFIMR010000006">
    <property type="protein sequence ID" value="KAI1877326.1"/>
    <property type="molecule type" value="Genomic_DNA"/>
</dbReference>
<dbReference type="InterPro" id="IPR021765">
    <property type="entry name" value="UstYa-like"/>
</dbReference>
<dbReference type="GO" id="GO:0043386">
    <property type="term" value="P:mycotoxin biosynthetic process"/>
    <property type="evidence" value="ECO:0007669"/>
    <property type="project" value="InterPro"/>
</dbReference>
<keyword evidence="3" id="KW-0472">Membrane</keyword>
<feature type="transmembrane region" description="Helical" evidence="3">
    <location>
        <begin position="31"/>
        <end position="53"/>
    </location>
</feature>
<keyword evidence="5" id="KW-1185">Reference proteome</keyword>
<reference evidence="4" key="1">
    <citation type="submission" date="2021-03" db="EMBL/GenBank/DDBJ databases">
        <title>Revisited historic fungal species revealed as producer of novel bioactive compounds through whole genome sequencing and comparative genomics.</title>
        <authorList>
            <person name="Vignolle G.A."/>
            <person name="Hochenegger N."/>
            <person name="Mach R.L."/>
            <person name="Mach-Aigner A.R."/>
            <person name="Javad Rahimi M."/>
            <person name="Salim K.A."/>
            <person name="Chan C.M."/>
            <person name="Lim L.B.L."/>
            <person name="Cai F."/>
            <person name="Druzhinina I.S."/>
            <person name="U'Ren J.M."/>
            <person name="Derntl C."/>
        </authorList>
    </citation>
    <scope>NUCLEOTIDE SEQUENCE</scope>
    <source>
        <strain evidence="4">TUCIM 5799</strain>
    </source>
</reference>
<accession>A0A9Q0ASX5</accession>
<gene>
    <name evidence="4" type="ORF">JX265_003334</name>
</gene>
<dbReference type="Pfam" id="PF11807">
    <property type="entry name" value="UstYa"/>
    <property type="match status" value="1"/>
</dbReference>
<evidence type="ECO:0000256" key="2">
    <source>
        <dbReference type="ARBA" id="ARBA00035112"/>
    </source>
</evidence>
<keyword evidence="3" id="KW-1133">Transmembrane helix</keyword>